<protein>
    <recommendedName>
        <fullName evidence="3">RRM domain-containing protein</fullName>
    </recommendedName>
</protein>
<evidence type="ECO:0000259" key="3">
    <source>
        <dbReference type="PROSITE" id="PS50102"/>
    </source>
</evidence>
<dbReference type="EMBL" id="MU866087">
    <property type="protein sequence ID" value="KAK4181438.1"/>
    <property type="molecule type" value="Genomic_DNA"/>
</dbReference>
<feature type="compositionally biased region" description="Basic residues" evidence="2">
    <location>
        <begin position="1272"/>
        <end position="1281"/>
    </location>
</feature>
<dbReference type="SUPFAM" id="SSF54928">
    <property type="entry name" value="RNA-binding domain, RBD"/>
    <property type="match status" value="1"/>
</dbReference>
<feature type="region of interest" description="Disordered" evidence="2">
    <location>
        <begin position="597"/>
        <end position="639"/>
    </location>
</feature>
<feature type="region of interest" description="Disordered" evidence="2">
    <location>
        <begin position="1121"/>
        <end position="1160"/>
    </location>
</feature>
<sequence length="1365" mass="150053">MSAPHRGRMASQQFPSKNGKTVSVVAMSSNGTPLPTPLMSYYLNMPRDSPCVISVNNTGNAPRFYSDPLSIPKRDIECWNQARIEEEARTIRAQHPALAENVTAPASWEDLYRYYDAHDLWLQGAWNLWAVIDELGYLNQKMECYHQKMQEIQNMGHRFPLQPYELSMIADFVEGWVSFKENRLMLIDWDGSYDILQLFSPVDWTEGGFDGLNQTQADFLRHEFTYWHGHWRERYENPVPFFPPDQWHHLGGKYAKKDSFKGPTKRFATPYDKPAVALLGSRHPSAINPSISSGPIAPYLMQPSVQLVGFSSSYSVPAGTFSHPMPFSQPVPCSQPTPVAHPVPVSRSVPTGHPVVANGSTRVPHSNIFKNDATTEKAMKFDNPTMSGSATSFAQENKLNRAVTEASGPSRLPKRFPEETMDKQGQQSATIGPEVSQRSYPSKNNDRKNTRKPVQARLTSFTNLKYSHCYNREKTPGQGQELAMGHFLACPCNRCSVLSRTALVKQIGHPHGIPPSEKTARLRDYFSRYGVVQQCDIKTTRKNTCYAFIRFSLENSAVAAVASADGIPLSPLSDRIRVEHPWFSKYWIPRYNKTPPKTLRVTPSSKRQSHSDQGSMNRAMAQQHVTRLSLGSPRSRTHMEQPYVSPEYIRGPPPGFPPPVFYPQAGWQPSPPRIQPQPVGMNGYHSGYLGPPHYQPPVPFHQQMAQIPQKPQNHSSLPPVHHFNQGFQPQGSPQRHHRLPHWHHAPQPPSPPFHGPSRYAGHQSQPPFEGPPPFYNQRSQFGNAQPPGNPEAQTRQPLKQEAPKSQPLSHSSSSSGDGSIRIILPSMSSEKPAVFQTTGMEEFNKSCSVKSGGSPDEPSTPIDNVSPRQGQHLAGTSEKPAQEEGTANGSGVAIWSARFSIQDIRCSQDFSGTVKIRPNRRNQYQALPAKWLSGGSRNVTPIEQDAQPGTEKETGSRNPTPVQQGAQSGHKKGKKNNKKAGHRSTSRPSTPVDIFSNQPGDSKAQAPTEQSESVKENAALQVPGSKGYRADAGGSLKMSRNRKGPAIRSSHLAAQVQPPLKNGSPKEEPLAVPIASSENAEKSITTNQARFRRFDSLSSIPDCPVLPRACDLFPNYPDLSTSPPKIVMTPAETTPVEETVSRPEASGLTNGLNGIHRVSDSSLAGHSYCPSFYSAKSTLSSRANSPPGAKDELFLSPPETPAKQSIASHPSSTTLSVHPSPKTEPVVPVNETATEPFKGDGSKNNTKPATCEPAVSNSEVTQPETPNSDKPRFKKKTRKNNNPKVKASTAAGPSSSRPQDQQLTPCSTSESKPNSRPATPAENTNNNRNSKKKKSQAKNAAERKRSAAATDDAEVEGASSSTDAW</sequence>
<feature type="compositionally biased region" description="Polar residues" evidence="2">
    <location>
        <begin position="956"/>
        <end position="967"/>
    </location>
</feature>
<gene>
    <name evidence="4" type="ORF">QBC36DRAFT_374301</name>
</gene>
<feature type="domain" description="RRM" evidence="3">
    <location>
        <begin position="500"/>
        <end position="579"/>
    </location>
</feature>
<dbReference type="CDD" id="cd00590">
    <property type="entry name" value="RRM_SF"/>
    <property type="match status" value="1"/>
</dbReference>
<reference evidence="4" key="1">
    <citation type="journal article" date="2023" name="Mol. Phylogenet. Evol.">
        <title>Genome-scale phylogeny and comparative genomics of the fungal order Sordariales.</title>
        <authorList>
            <person name="Hensen N."/>
            <person name="Bonometti L."/>
            <person name="Westerberg I."/>
            <person name="Brannstrom I.O."/>
            <person name="Guillou S."/>
            <person name="Cros-Aarteil S."/>
            <person name="Calhoun S."/>
            <person name="Haridas S."/>
            <person name="Kuo A."/>
            <person name="Mondo S."/>
            <person name="Pangilinan J."/>
            <person name="Riley R."/>
            <person name="LaButti K."/>
            <person name="Andreopoulos B."/>
            <person name="Lipzen A."/>
            <person name="Chen C."/>
            <person name="Yan M."/>
            <person name="Daum C."/>
            <person name="Ng V."/>
            <person name="Clum A."/>
            <person name="Steindorff A."/>
            <person name="Ohm R.A."/>
            <person name="Martin F."/>
            <person name="Silar P."/>
            <person name="Natvig D.O."/>
            <person name="Lalanne C."/>
            <person name="Gautier V."/>
            <person name="Ament-Velasquez S.L."/>
            <person name="Kruys A."/>
            <person name="Hutchinson M.I."/>
            <person name="Powell A.J."/>
            <person name="Barry K."/>
            <person name="Miller A.N."/>
            <person name="Grigoriev I.V."/>
            <person name="Debuchy R."/>
            <person name="Gladieux P."/>
            <person name="Hiltunen Thoren M."/>
            <person name="Johannesson H."/>
        </authorList>
    </citation>
    <scope>NUCLEOTIDE SEQUENCE</scope>
    <source>
        <strain evidence="4">CBS 892.96</strain>
    </source>
</reference>
<dbReference type="Pfam" id="PF00076">
    <property type="entry name" value="RRM_1"/>
    <property type="match status" value="1"/>
</dbReference>
<evidence type="ECO:0000313" key="4">
    <source>
        <dbReference type="EMBL" id="KAK4181438.1"/>
    </source>
</evidence>
<proteinExistence type="predicted"/>
<dbReference type="Proteomes" id="UP001302321">
    <property type="component" value="Unassembled WGS sequence"/>
</dbReference>
<feature type="compositionally biased region" description="Polar residues" evidence="2">
    <location>
        <begin position="1202"/>
        <end position="1217"/>
    </location>
</feature>
<evidence type="ECO:0000313" key="5">
    <source>
        <dbReference type="Proteomes" id="UP001302321"/>
    </source>
</evidence>
<dbReference type="InterPro" id="IPR035979">
    <property type="entry name" value="RBD_domain_sf"/>
</dbReference>
<accession>A0AAN6WGV5</accession>
<feature type="compositionally biased region" description="Polar residues" evidence="2">
    <location>
        <begin position="601"/>
        <end position="616"/>
    </location>
</feature>
<keyword evidence="1" id="KW-0694">RNA-binding</keyword>
<feature type="region of interest" description="Disordered" evidence="2">
    <location>
        <begin position="704"/>
        <end position="821"/>
    </location>
</feature>
<feature type="compositionally biased region" description="Polar residues" evidence="2">
    <location>
        <begin position="704"/>
        <end position="716"/>
    </location>
</feature>
<evidence type="ECO:0000256" key="1">
    <source>
        <dbReference type="PROSITE-ProRule" id="PRU00176"/>
    </source>
</evidence>
<reference evidence="4" key="2">
    <citation type="submission" date="2023-05" db="EMBL/GenBank/DDBJ databases">
        <authorList>
            <consortium name="Lawrence Berkeley National Laboratory"/>
            <person name="Steindorff A."/>
            <person name="Hensen N."/>
            <person name="Bonometti L."/>
            <person name="Westerberg I."/>
            <person name="Brannstrom I.O."/>
            <person name="Guillou S."/>
            <person name="Cros-Aarteil S."/>
            <person name="Calhoun S."/>
            <person name="Haridas S."/>
            <person name="Kuo A."/>
            <person name="Mondo S."/>
            <person name="Pangilinan J."/>
            <person name="Riley R."/>
            <person name="Labutti K."/>
            <person name="Andreopoulos B."/>
            <person name="Lipzen A."/>
            <person name="Chen C."/>
            <person name="Yanf M."/>
            <person name="Daum C."/>
            <person name="Ng V."/>
            <person name="Clum A."/>
            <person name="Ohm R."/>
            <person name="Martin F."/>
            <person name="Silar P."/>
            <person name="Natvig D."/>
            <person name="Lalanne C."/>
            <person name="Gautier V."/>
            <person name="Ament-Velasquez S.L."/>
            <person name="Kruys A."/>
            <person name="Hutchinson M.I."/>
            <person name="Powell A.J."/>
            <person name="Barry K."/>
            <person name="Miller A.N."/>
            <person name="Grigoriev I.V."/>
            <person name="Debuchy R."/>
            <person name="Gladieux P."/>
            <person name="Thoren M.H."/>
            <person name="Johannesson H."/>
        </authorList>
    </citation>
    <scope>NUCLEOTIDE SEQUENCE</scope>
    <source>
        <strain evidence="4">CBS 892.96</strain>
    </source>
</reference>
<feature type="compositionally biased region" description="Basic residues" evidence="2">
    <location>
        <begin position="734"/>
        <end position="744"/>
    </location>
</feature>
<feature type="region of interest" description="Disordered" evidence="2">
    <location>
        <begin position="1176"/>
        <end position="1365"/>
    </location>
</feature>
<dbReference type="Gene3D" id="3.30.70.330">
    <property type="match status" value="1"/>
</dbReference>
<evidence type="ECO:0000256" key="2">
    <source>
        <dbReference type="SAM" id="MobiDB-lite"/>
    </source>
</evidence>
<dbReference type="InterPro" id="IPR000504">
    <property type="entry name" value="RRM_dom"/>
</dbReference>
<feature type="compositionally biased region" description="Basic residues" evidence="2">
    <location>
        <begin position="969"/>
        <end position="985"/>
    </location>
</feature>
<feature type="compositionally biased region" description="Polar residues" evidence="2">
    <location>
        <begin position="423"/>
        <end position="443"/>
    </location>
</feature>
<feature type="region of interest" description="Disordered" evidence="2">
    <location>
        <begin position="844"/>
        <end position="889"/>
    </location>
</feature>
<feature type="compositionally biased region" description="Low complexity" evidence="2">
    <location>
        <begin position="809"/>
        <end position="819"/>
    </location>
</feature>
<name>A0AAN6WGV5_9PEZI</name>
<dbReference type="GO" id="GO:0003723">
    <property type="term" value="F:RNA binding"/>
    <property type="evidence" value="ECO:0007669"/>
    <property type="project" value="UniProtKB-UniRule"/>
</dbReference>
<dbReference type="PROSITE" id="PS50102">
    <property type="entry name" value="RRM"/>
    <property type="match status" value="1"/>
</dbReference>
<feature type="compositionally biased region" description="Polar residues" evidence="2">
    <location>
        <begin position="1255"/>
        <end position="1268"/>
    </location>
</feature>
<feature type="compositionally biased region" description="Polar residues" evidence="2">
    <location>
        <begin position="1291"/>
        <end position="1324"/>
    </location>
</feature>
<dbReference type="InterPro" id="IPR012677">
    <property type="entry name" value="Nucleotide-bd_a/b_plait_sf"/>
</dbReference>
<feature type="region of interest" description="Disordered" evidence="2">
    <location>
        <begin position="403"/>
        <end position="454"/>
    </location>
</feature>
<feature type="compositionally biased region" description="Polar residues" evidence="2">
    <location>
        <begin position="995"/>
        <end position="1011"/>
    </location>
</feature>
<keyword evidence="5" id="KW-1185">Reference proteome</keyword>
<organism evidence="4 5">
    <name type="scientific">Triangularia setosa</name>
    <dbReference type="NCBI Taxonomy" id="2587417"/>
    <lineage>
        <taxon>Eukaryota</taxon>
        <taxon>Fungi</taxon>
        <taxon>Dikarya</taxon>
        <taxon>Ascomycota</taxon>
        <taxon>Pezizomycotina</taxon>
        <taxon>Sordariomycetes</taxon>
        <taxon>Sordariomycetidae</taxon>
        <taxon>Sordariales</taxon>
        <taxon>Podosporaceae</taxon>
        <taxon>Triangularia</taxon>
    </lineage>
</organism>
<feature type="region of interest" description="Disordered" evidence="2">
    <location>
        <begin position="927"/>
        <end position="1083"/>
    </location>
</feature>
<feature type="compositionally biased region" description="Low complexity" evidence="2">
    <location>
        <begin position="1129"/>
        <end position="1138"/>
    </location>
</feature>
<dbReference type="SMART" id="SM00360">
    <property type="entry name" value="RRM"/>
    <property type="match status" value="1"/>
</dbReference>
<comment type="caution">
    <text evidence="4">The sequence shown here is derived from an EMBL/GenBank/DDBJ whole genome shotgun (WGS) entry which is preliminary data.</text>
</comment>